<dbReference type="RefSeq" id="WP_084519482.1">
    <property type="nucleotide sequence ID" value="NZ_QQAZ01000005.1"/>
</dbReference>
<evidence type="ECO:0000313" key="1">
    <source>
        <dbReference type="EMBL" id="RDI50791.1"/>
    </source>
</evidence>
<dbReference type="InterPro" id="IPR019587">
    <property type="entry name" value="Polyketide_cyclase/dehydratase"/>
</dbReference>
<reference evidence="1 2" key="1">
    <citation type="submission" date="2018-07" db="EMBL/GenBank/DDBJ databases">
        <title>Genomic Encyclopedia of Type Strains, Phase IV (KMG-IV): sequencing the most valuable type-strain genomes for metagenomic binning, comparative biology and taxonomic classification.</title>
        <authorList>
            <person name="Goeker M."/>
        </authorList>
    </citation>
    <scope>NUCLEOTIDE SEQUENCE [LARGE SCALE GENOMIC DNA]</scope>
    <source>
        <strain evidence="1 2">DSM 44952</strain>
    </source>
</reference>
<dbReference type="Gene3D" id="3.30.530.20">
    <property type="match status" value="1"/>
</dbReference>
<dbReference type="OrthoDB" id="4483486at2"/>
<dbReference type="SUPFAM" id="SSF55961">
    <property type="entry name" value="Bet v1-like"/>
    <property type="match status" value="1"/>
</dbReference>
<keyword evidence="2" id="KW-1185">Reference proteome</keyword>
<proteinExistence type="predicted"/>
<dbReference type="AlphaFoldDB" id="A0A370H8X6"/>
<evidence type="ECO:0000313" key="2">
    <source>
        <dbReference type="Proteomes" id="UP000255355"/>
    </source>
</evidence>
<dbReference type="InterPro" id="IPR023393">
    <property type="entry name" value="START-like_dom_sf"/>
</dbReference>
<dbReference type="Pfam" id="PF10604">
    <property type="entry name" value="Polyketide_cyc2"/>
    <property type="match status" value="1"/>
</dbReference>
<comment type="caution">
    <text evidence="1">The sequence shown here is derived from an EMBL/GenBank/DDBJ whole genome shotgun (WGS) entry which is preliminary data.</text>
</comment>
<dbReference type="CDD" id="cd07821">
    <property type="entry name" value="PYR_PYL_RCAR_like"/>
    <property type="match status" value="1"/>
</dbReference>
<sequence>MSDCGRLRIHHRVDLPATPEQVFDLLTDHWARLWPVTQRRIRDGADPATPNGPGSVRALRALGIWQIHESIVTHTRPRLIEYRTIRGPVRDHLGRLELTPAPSGGTHLDYRIWFDTAPWIPARLIAISLETTWRLWSVPRLRKLCRHLPGTTTN</sequence>
<gene>
    <name evidence="1" type="ORF">DFR68_105268</name>
</gene>
<dbReference type="STRING" id="1210089.GCA_001613165_02517"/>
<protein>
    <submittedName>
        <fullName evidence="1">Polyketide cyclase/dehydrase/lipid transport protein</fullName>
    </submittedName>
</protein>
<accession>A0A370H8X6</accession>
<organism evidence="1 2">
    <name type="scientific">Nocardia mexicana</name>
    <dbReference type="NCBI Taxonomy" id="279262"/>
    <lineage>
        <taxon>Bacteria</taxon>
        <taxon>Bacillati</taxon>
        <taxon>Actinomycetota</taxon>
        <taxon>Actinomycetes</taxon>
        <taxon>Mycobacteriales</taxon>
        <taxon>Nocardiaceae</taxon>
        <taxon>Nocardia</taxon>
    </lineage>
</organism>
<dbReference type="Proteomes" id="UP000255355">
    <property type="component" value="Unassembled WGS sequence"/>
</dbReference>
<dbReference type="EMBL" id="QQAZ01000005">
    <property type="protein sequence ID" value="RDI50791.1"/>
    <property type="molecule type" value="Genomic_DNA"/>
</dbReference>
<name>A0A370H8X6_9NOCA</name>